<dbReference type="Pfam" id="PF21983">
    <property type="entry name" value="NikA-like"/>
    <property type="match status" value="1"/>
</dbReference>
<dbReference type="Proteomes" id="UP000249645">
    <property type="component" value="Unassembled WGS sequence"/>
</dbReference>
<protein>
    <submittedName>
        <fullName evidence="1">Plasmid mobilization relaxosome protein MobC</fullName>
    </submittedName>
</protein>
<name>A0A2W5F3E2_9SPHI</name>
<proteinExistence type="predicted"/>
<accession>A0A2W5F3E2</accession>
<dbReference type="InterPro" id="IPR053842">
    <property type="entry name" value="NikA-like"/>
</dbReference>
<sequence>MFFMESNKQENRNQWLHVRLTISEMNLVKKAVASTTERKTSTYARKLILGQPVVLKVRNVSTDALTKEFNALKRELSAIGSNFNQVVKNINTFKHSPEGKIWFPMALKNQKELIAKTSIIQEQIRQFARQWLPK</sequence>
<dbReference type="AlphaFoldDB" id="A0A2W5F3E2"/>
<reference evidence="1 2" key="1">
    <citation type="submission" date="2017-11" db="EMBL/GenBank/DDBJ databases">
        <title>Infants hospitalized years apart are colonized by the same room-sourced microbial strains.</title>
        <authorList>
            <person name="Brooks B."/>
            <person name="Olm M.R."/>
            <person name="Firek B.A."/>
            <person name="Baker R."/>
            <person name="Thomas B.C."/>
            <person name="Morowitz M.J."/>
            <person name="Banfield J.F."/>
        </authorList>
    </citation>
    <scope>NUCLEOTIDE SEQUENCE [LARGE SCALE GENOMIC DNA]</scope>
    <source>
        <strain evidence="1">S2_009_000_R2_76</strain>
    </source>
</reference>
<gene>
    <name evidence="1" type="ORF">DI598_09485</name>
</gene>
<comment type="caution">
    <text evidence="1">The sequence shown here is derived from an EMBL/GenBank/DDBJ whole genome shotgun (WGS) entry which is preliminary data.</text>
</comment>
<dbReference type="EMBL" id="QFOI01000148">
    <property type="protein sequence ID" value="PZP48754.1"/>
    <property type="molecule type" value="Genomic_DNA"/>
</dbReference>
<evidence type="ECO:0000313" key="2">
    <source>
        <dbReference type="Proteomes" id="UP000249645"/>
    </source>
</evidence>
<organism evidence="1 2">
    <name type="scientific">Pseudopedobacter saltans</name>
    <dbReference type="NCBI Taxonomy" id="151895"/>
    <lineage>
        <taxon>Bacteria</taxon>
        <taxon>Pseudomonadati</taxon>
        <taxon>Bacteroidota</taxon>
        <taxon>Sphingobacteriia</taxon>
        <taxon>Sphingobacteriales</taxon>
        <taxon>Sphingobacteriaceae</taxon>
        <taxon>Pseudopedobacter</taxon>
    </lineage>
</organism>
<evidence type="ECO:0000313" key="1">
    <source>
        <dbReference type="EMBL" id="PZP48754.1"/>
    </source>
</evidence>